<evidence type="ECO:0000313" key="2">
    <source>
        <dbReference type="Proteomes" id="UP000325212"/>
    </source>
</evidence>
<keyword evidence="2" id="KW-1185">Reference proteome</keyword>
<reference evidence="1 2" key="1">
    <citation type="submission" date="2019-06" db="EMBL/GenBank/DDBJ databases">
        <title>Draft genome sequence of Clostridium diolis DSM 15410.</title>
        <authorList>
            <person name="Kobayashi H."/>
            <person name="Tanizawa Y."/>
            <person name="Tohno M."/>
        </authorList>
    </citation>
    <scope>NUCLEOTIDE SEQUENCE [LARGE SCALE GENOMIC DNA]</scope>
    <source>
        <strain evidence="1 2">DSM 15410</strain>
    </source>
</reference>
<evidence type="ECO:0000313" key="1">
    <source>
        <dbReference type="EMBL" id="GEA30220.1"/>
    </source>
</evidence>
<accession>A0AAV3VWG0</accession>
<dbReference type="EMBL" id="BJLA01000002">
    <property type="protein sequence ID" value="GEA30220.1"/>
    <property type="molecule type" value="Genomic_DNA"/>
</dbReference>
<dbReference type="Proteomes" id="UP000325212">
    <property type="component" value="Unassembled WGS sequence"/>
</dbReference>
<proteinExistence type="predicted"/>
<gene>
    <name evidence="1" type="ORF">CDIOL_11430</name>
</gene>
<sequence>MNSSNAIAQYSPKTLTQGLYSLKDTGLVTGSAYNVKNSSSTDKSIVIIFDGNQQMQEFIRLEPNSPAYIIKPLNFDSIIVIIGGGSVKFS</sequence>
<protein>
    <submittedName>
        <fullName evidence="1">Uncharacterized protein</fullName>
    </submittedName>
</protein>
<dbReference type="AlphaFoldDB" id="A0AAV3VWG0"/>
<organism evidence="1 2">
    <name type="scientific">Clostridium diolis</name>
    <dbReference type="NCBI Taxonomy" id="223919"/>
    <lineage>
        <taxon>Bacteria</taxon>
        <taxon>Bacillati</taxon>
        <taxon>Bacillota</taxon>
        <taxon>Clostridia</taxon>
        <taxon>Eubacteriales</taxon>
        <taxon>Clostridiaceae</taxon>
        <taxon>Clostridium</taxon>
    </lineage>
</organism>
<name>A0AAV3VWG0_9CLOT</name>
<comment type="caution">
    <text evidence="1">The sequence shown here is derived from an EMBL/GenBank/DDBJ whole genome shotgun (WGS) entry which is preliminary data.</text>
</comment>